<keyword evidence="10" id="KW-0133">Cell shape</keyword>
<comment type="catalytic activity">
    <reaction evidence="16">
        <text>[GlcNAc-(1-&gt;4)-Mur2Ac(oyl-L-Ala-gamma-D-Glu-L-Lys-D-Ala-D-Ala)](n)-di-trans,octa-cis-undecaprenyl diphosphate + beta-D-GlcNAc-(1-&gt;4)-Mur2Ac(oyl-L-Ala-gamma-D-Glu-L-Lys-D-Ala-D-Ala)-di-trans,octa-cis-undecaprenyl diphosphate = [GlcNAc-(1-&gt;4)-Mur2Ac(oyl-L-Ala-gamma-D-Glu-L-Lys-D-Ala-D-Ala)](n+1)-di-trans,octa-cis-undecaprenyl diphosphate + di-trans,octa-cis-undecaprenyl diphosphate + H(+)</text>
        <dbReference type="Rhea" id="RHEA:23708"/>
        <dbReference type="Rhea" id="RHEA-COMP:9602"/>
        <dbReference type="Rhea" id="RHEA-COMP:9603"/>
        <dbReference type="ChEBI" id="CHEBI:15378"/>
        <dbReference type="ChEBI" id="CHEBI:58405"/>
        <dbReference type="ChEBI" id="CHEBI:60033"/>
        <dbReference type="ChEBI" id="CHEBI:78435"/>
        <dbReference type="EC" id="2.4.99.28"/>
    </reaction>
</comment>
<dbReference type="Gene3D" id="3.40.710.10">
    <property type="entry name" value="DD-peptidase/beta-lactamase superfamily"/>
    <property type="match status" value="1"/>
</dbReference>
<protein>
    <submittedName>
        <fullName evidence="20">Penicillin-binding protein</fullName>
    </submittedName>
</protein>
<evidence type="ECO:0000313" key="20">
    <source>
        <dbReference type="EMBL" id="PCI24976.1"/>
    </source>
</evidence>
<dbReference type="Proteomes" id="UP000218113">
    <property type="component" value="Unassembled WGS sequence"/>
</dbReference>
<evidence type="ECO:0000256" key="13">
    <source>
        <dbReference type="ARBA" id="ARBA00023268"/>
    </source>
</evidence>
<dbReference type="PANTHER" id="PTHR32282:SF11">
    <property type="entry name" value="PENICILLIN-BINDING PROTEIN 1B"/>
    <property type="match status" value="1"/>
</dbReference>
<dbReference type="InterPro" id="IPR023346">
    <property type="entry name" value="Lysozyme-like_dom_sf"/>
</dbReference>
<dbReference type="Pfam" id="PF00912">
    <property type="entry name" value="Transgly"/>
    <property type="match status" value="1"/>
</dbReference>
<evidence type="ECO:0000256" key="11">
    <source>
        <dbReference type="ARBA" id="ARBA00022984"/>
    </source>
</evidence>
<evidence type="ECO:0000256" key="5">
    <source>
        <dbReference type="ARBA" id="ARBA00022645"/>
    </source>
</evidence>
<keyword evidence="6" id="KW-0645">Protease</keyword>
<comment type="subcellular location">
    <subcellularLocation>
        <location evidence="1">Cell membrane</location>
    </subcellularLocation>
</comment>
<evidence type="ECO:0000313" key="21">
    <source>
        <dbReference type="Proteomes" id="UP000218113"/>
    </source>
</evidence>
<feature type="transmembrane region" description="Helical" evidence="17">
    <location>
        <begin position="12"/>
        <end position="34"/>
    </location>
</feature>
<reference evidence="21" key="1">
    <citation type="submission" date="2017-08" db="EMBL/GenBank/DDBJ databases">
        <title>A dynamic microbial community with high functional redundancy inhabits the cold, oxic subseafloor aquifer.</title>
        <authorList>
            <person name="Tully B.J."/>
            <person name="Wheat C.G."/>
            <person name="Glazer B.T."/>
            <person name="Huber J.A."/>
        </authorList>
    </citation>
    <scope>NUCLEOTIDE SEQUENCE [LARGE SCALE GENOMIC DNA]</scope>
</reference>
<sequence>MQSRRASNTGKTRFRILIVLSSLLILSILTGWFFHFKAGVVEKFIKIQAAQSNNTIFYDIKNQPFHIIRGQEDRKYKKLPYIHGNLQKSVIAIEDSRFFKHFGFDPIRITSAIFRLLKWNASVHGASTITQQLVKLTLLTPERTISRKVKELLMAVALEMEFSKKQILEYYLNKVYLGHRNYGVENAALNYFHKSARNLTLAESAFIAGLIKKPEGYSPYSDLNKARKRQVVVLKRLRTLNWISVKEYNEAVSEKILIRRRRESDLRMAAYFTNHILLQLKQKYGHRSVYGGGLRVYTTLDRDLQQKMEQTIAKRLQAPKSFEQVAGISIDPQNGFVKALVGGVDFSQSEFNRATQARRQPGSAFKPILYATALTRGLLPTDVFIDEPTPYTNLTLLENEEEELEVYEPTNFSNEHLGPITLSYALRVSNNVVSVQILDKIGISPLVRTARRFGINIPGQQGLCLALGCGETSLLNLVNAYTVFANQGKKNEPVFILRVTDSTGKILEEYKPQKALQVLSEDQSYQMNRMLQNVVNYGTGRAAKIDREVGGKTGTSDGYRDAWFVGYTSDLVTGFWIGNDDNKPMDGEVGGRTPARLWKALMQQLPKSERGQEFGINENFEDFEICDTSGKAATPWCPQKSWYPLKKGLEPIEFCDVHNEPNLEIQICRVSGLLASQYCPIEDIESKKFYEGTEPTAFCNIHTAEQHLQNNYSEEEHQQSTNSNYLEMEIY</sequence>
<keyword evidence="11" id="KW-0573">Peptidoglycan synthesis</keyword>
<dbReference type="Pfam" id="PF00905">
    <property type="entry name" value="Transpeptidase"/>
    <property type="match status" value="1"/>
</dbReference>
<keyword evidence="17" id="KW-1133">Transmembrane helix</keyword>
<keyword evidence="4" id="KW-1003">Cell membrane</keyword>
<dbReference type="GO" id="GO:0006508">
    <property type="term" value="P:proteolysis"/>
    <property type="evidence" value="ECO:0007669"/>
    <property type="project" value="UniProtKB-KW"/>
</dbReference>
<dbReference type="AlphaFoldDB" id="A0A2A4SUB0"/>
<dbReference type="NCBIfam" id="TIGR02074">
    <property type="entry name" value="PBP_1a_fam"/>
    <property type="match status" value="1"/>
</dbReference>
<gene>
    <name evidence="20" type="ORF">COB67_11100</name>
</gene>
<keyword evidence="17" id="KW-0812">Transmembrane</keyword>
<dbReference type="EMBL" id="NVSR01000117">
    <property type="protein sequence ID" value="PCI24976.1"/>
    <property type="molecule type" value="Genomic_DNA"/>
</dbReference>
<dbReference type="GO" id="GO:0008658">
    <property type="term" value="F:penicillin binding"/>
    <property type="evidence" value="ECO:0007669"/>
    <property type="project" value="InterPro"/>
</dbReference>
<dbReference type="GO" id="GO:0071555">
    <property type="term" value="P:cell wall organization"/>
    <property type="evidence" value="ECO:0007669"/>
    <property type="project" value="UniProtKB-KW"/>
</dbReference>
<dbReference type="SUPFAM" id="SSF53955">
    <property type="entry name" value="Lysozyme-like"/>
    <property type="match status" value="1"/>
</dbReference>
<evidence type="ECO:0000256" key="6">
    <source>
        <dbReference type="ARBA" id="ARBA00022670"/>
    </source>
</evidence>
<evidence type="ECO:0000256" key="8">
    <source>
        <dbReference type="ARBA" id="ARBA00022679"/>
    </source>
</evidence>
<dbReference type="GO" id="GO:0008360">
    <property type="term" value="P:regulation of cell shape"/>
    <property type="evidence" value="ECO:0007669"/>
    <property type="project" value="UniProtKB-KW"/>
</dbReference>
<dbReference type="GO" id="GO:0009002">
    <property type="term" value="F:serine-type D-Ala-D-Ala carboxypeptidase activity"/>
    <property type="evidence" value="ECO:0007669"/>
    <property type="project" value="UniProtKB-EC"/>
</dbReference>
<keyword evidence="7" id="KW-0328">Glycosyltransferase</keyword>
<comment type="caution">
    <text evidence="20">The sequence shown here is derived from an EMBL/GenBank/DDBJ whole genome shotgun (WGS) entry which is preliminary data.</text>
</comment>
<comment type="catalytic activity">
    <reaction evidence="15">
        <text>Preferential cleavage: (Ac)2-L-Lys-D-Ala-|-D-Ala. Also transpeptidation of peptidyl-alanyl moieties that are N-acyl substituents of D-alanine.</text>
        <dbReference type="EC" id="3.4.16.4"/>
    </reaction>
</comment>
<dbReference type="InterPro" id="IPR001264">
    <property type="entry name" value="Glyco_trans_51"/>
</dbReference>
<dbReference type="InterPro" id="IPR012338">
    <property type="entry name" value="Beta-lactam/transpept-like"/>
</dbReference>
<evidence type="ECO:0000256" key="16">
    <source>
        <dbReference type="ARBA" id="ARBA00049902"/>
    </source>
</evidence>
<dbReference type="UniPathway" id="UPA00219"/>
<dbReference type="SUPFAM" id="SSF56601">
    <property type="entry name" value="beta-lactamase/transpeptidase-like"/>
    <property type="match status" value="1"/>
</dbReference>
<dbReference type="GO" id="GO:0030288">
    <property type="term" value="C:outer membrane-bounded periplasmic space"/>
    <property type="evidence" value="ECO:0007669"/>
    <property type="project" value="TreeGrafter"/>
</dbReference>
<dbReference type="GO" id="GO:0008955">
    <property type="term" value="F:peptidoglycan glycosyltransferase activity"/>
    <property type="evidence" value="ECO:0007669"/>
    <property type="project" value="UniProtKB-EC"/>
</dbReference>
<dbReference type="PANTHER" id="PTHR32282">
    <property type="entry name" value="BINDING PROTEIN TRANSPEPTIDASE, PUTATIVE-RELATED"/>
    <property type="match status" value="1"/>
</dbReference>
<dbReference type="InterPro" id="IPR001460">
    <property type="entry name" value="PCN-bd_Tpept"/>
</dbReference>
<evidence type="ECO:0000259" key="19">
    <source>
        <dbReference type="Pfam" id="PF00912"/>
    </source>
</evidence>
<dbReference type="GO" id="GO:0009252">
    <property type="term" value="P:peptidoglycan biosynthetic process"/>
    <property type="evidence" value="ECO:0007669"/>
    <property type="project" value="UniProtKB-UniPathway"/>
</dbReference>
<feature type="domain" description="Penicillin-binding protein transpeptidase" evidence="18">
    <location>
        <begin position="330"/>
        <end position="583"/>
    </location>
</feature>
<evidence type="ECO:0000256" key="7">
    <source>
        <dbReference type="ARBA" id="ARBA00022676"/>
    </source>
</evidence>
<evidence type="ECO:0000256" key="2">
    <source>
        <dbReference type="ARBA" id="ARBA00007090"/>
    </source>
</evidence>
<evidence type="ECO:0000256" key="1">
    <source>
        <dbReference type="ARBA" id="ARBA00004236"/>
    </source>
</evidence>
<comment type="similarity">
    <text evidence="2">In the C-terminal section; belongs to the transpeptidase family.</text>
</comment>
<dbReference type="GO" id="GO:0005886">
    <property type="term" value="C:plasma membrane"/>
    <property type="evidence" value="ECO:0007669"/>
    <property type="project" value="UniProtKB-SubCell"/>
</dbReference>
<accession>A0A2A4SUB0</accession>
<keyword evidence="8" id="KW-0808">Transferase</keyword>
<keyword evidence="13" id="KW-0511">Multifunctional enzyme</keyword>
<evidence type="ECO:0000256" key="10">
    <source>
        <dbReference type="ARBA" id="ARBA00022960"/>
    </source>
</evidence>
<feature type="domain" description="Glycosyl transferase family 51" evidence="19">
    <location>
        <begin position="67"/>
        <end position="237"/>
    </location>
</feature>
<proteinExistence type="inferred from homology"/>
<dbReference type="Gene3D" id="1.10.3810.10">
    <property type="entry name" value="Biosynthetic peptidoglycan transglycosylase-like"/>
    <property type="match status" value="1"/>
</dbReference>
<dbReference type="FunFam" id="1.10.3810.10:FF:000001">
    <property type="entry name" value="Penicillin-binding protein 1A"/>
    <property type="match status" value="1"/>
</dbReference>
<dbReference type="InterPro" id="IPR050396">
    <property type="entry name" value="Glycosyltr_51/Transpeptidase"/>
</dbReference>
<comment type="similarity">
    <text evidence="3">In the N-terminal section; belongs to the glycosyltransferase 51 family.</text>
</comment>
<evidence type="ECO:0000256" key="15">
    <source>
        <dbReference type="ARBA" id="ARBA00034000"/>
    </source>
</evidence>
<name>A0A2A4SUB0_9DELT</name>
<evidence type="ECO:0000256" key="9">
    <source>
        <dbReference type="ARBA" id="ARBA00022801"/>
    </source>
</evidence>
<evidence type="ECO:0000256" key="3">
    <source>
        <dbReference type="ARBA" id="ARBA00007739"/>
    </source>
</evidence>
<organism evidence="20 21">
    <name type="scientific">SAR324 cluster bacterium</name>
    <dbReference type="NCBI Taxonomy" id="2024889"/>
    <lineage>
        <taxon>Bacteria</taxon>
        <taxon>Deltaproteobacteria</taxon>
        <taxon>SAR324 cluster</taxon>
    </lineage>
</organism>
<keyword evidence="12 17" id="KW-0472">Membrane</keyword>
<dbReference type="InterPro" id="IPR036950">
    <property type="entry name" value="PBP_transglycosylase"/>
</dbReference>
<evidence type="ECO:0000256" key="4">
    <source>
        <dbReference type="ARBA" id="ARBA00022475"/>
    </source>
</evidence>
<keyword evidence="9" id="KW-0378">Hydrolase</keyword>
<evidence type="ECO:0000256" key="12">
    <source>
        <dbReference type="ARBA" id="ARBA00023136"/>
    </source>
</evidence>
<evidence type="ECO:0000259" key="18">
    <source>
        <dbReference type="Pfam" id="PF00905"/>
    </source>
</evidence>
<keyword evidence="14" id="KW-0961">Cell wall biogenesis/degradation</keyword>
<keyword evidence="5" id="KW-0121">Carboxypeptidase</keyword>
<evidence type="ECO:0000256" key="14">
    <source>
        <dbReference type="ARBA" id="ARBA00023316"/>
    </source>
</evidence>
<evidence type="ECO:0000256" key="17">
    <source>
        <dbReference type="SAM" id="Phobius"/>
    </source>
</evidence>